<name>A0A7I4Y3Y2_HAECO</name>
<dbReference type="AlphaFoldDB" id="A0A7I4Y3Y2"/>
<keyword evidence="1" id="KW-1185">Reference proteome</keyword>
<dbReference type="WBParaSite" id="HCON_00048250-00001">
    <property type="protein sequence ID" value="HCON_00048250-00001"/>
    <property type="gene ID" value="HCON_00048250"/>
</dbReference>
<reference evidence="2" key="1">
    <citation type="submission" date="2020-12" db="UniProtKB">
        <authorList>
            <consortium name="WormBaseParasite"/>
        </authorList>
    </citation>
    <scope>IDENTIFICATION</scope>
    <source>
        <strain evidence="2">MHco3</strain>
    </source>
</reference>
<organism evidence="1 2">
    <name type="scientific">Haemonchus contortus</name>
    <name type="common">Barber pole worm</name>
    <dbReference type="NCBI Taxonomy" id="6289"/>
    <lineage>
        <taxon>Eukaryota</taxon>
        <taxon>Metazoa</taxon>
        <taxon>Ecdysozoa</taxon>
        <taxon>Nematoda</taxon>
        <taxon>Chromadorea</taxon>
        <taxon>Rhabditida</taxon>
        <taxon>Rhabditina</taxon>
        <taxon>Rhabditomorpha</taxon>
        <taxon>Strongyloidea</taxon>
        <taxon>Trichostrongylidae</taxon>
        <taxon>Haemonchus</taxon>
    </lineage>
</organism>
<evidence type="ECO:0000313" key="1">
    <source>
        <dbReference type="Proteomes" id="UP000025227"/>
    </source>
</evidence>
<dbReference type="OrthoDB" id="5842760at2759"/>
<sequence>MNHIIFNRGFCLADVAAVSNFYTGSDLRLLRARFPFSVRGERAMKFRKWSPKCSINWEHFASLASKWNDSVIGTSMKNTTGSPNIFTIAPAKQKEAGKGIRKSRRSFVIYKTK</sequence>
<evidence type="ECO:0000313" key="2">
    <source>
        <dbReference type="WBParaSite" id="HCON_00048250-00001"/>
    </source>
</evidence>
<dbReference type="Proteomes" id="UP000025227">
    <property type="component" value="Unplaced"/>
</dbReference>
<accession>A0A7I4Y3Y2</accession>
<protein>
    <submittedName>
        <fullName evidence="2">GST_C domain-containing protein</fullName>
    </submittedName>
</protein>
<proteinExistence type="predicted"/>